<name>A0A5B9DC50_9ARCH</name>
<accession>A0A5B9DC50</accession>
<protein>
    <submittedName>
        <fullName evidence="2">Metal-dependent hydrolase</fullName>
    </submittedName>
</protein>
<keyword evidence="1" id="KW-0812">Transmembrane</keyword>
<feature type="transmembrane region" description="Helical" evidence="1">
    <location>
        <begin position="155"/>
        <end position="173"/>
    </location>
</feature>
<feature type="transmembrane region" description="Helical" evidence="1">
    <location>
        <begin position="63"/>
        <end position="80"/>
    </location>
</feature>
<organism evidence="2 3">
    <name type="scientific">Promethearchaeum syntrophicum</name>
    <dbReference type="NCBI Taxonomy" id="2594042"/>
    <lineage>
        <taxon>Archaea</taxon>
        <taxon>Promethearchaeati</taxon>
        <taxon>Promethearchaeota</taxon>
        <taxon>Promethearchaeia</taxon>
        <taxon>Promethearchaeales</taxon>
        <taxon>Promethearchaeaceae</taxon>
        <taxon>Promethearchaeum</taxon>
    </lineage>
</organism>
<dbReference type="KEGG" id="psyt:DSAG12_02699"/>
<feature type="transmembrane region" description="Helical" evidence="1">
    <location>
        <begin position="12"/>
        <end position="42"/>
    </location>
</feature>
<evidence type="ECO:0000313" key="3">
    <source>
        <dbReference type="Proteomes" id="UP000321408"/>
    </source>
</evidence>
<feature type="transmembrane region" description="Helical" evidence="1">
    <location>
        <begin position="86"/>
        <end position="107"/>
    </location>
</feature>
<proteinExistence type="predicted"/>
<dbReference type="GeneID" id="41330679"/>
<gene>
    <name evidence="2" type="ORF">DSAG12_02699</name>
</gene>
<dbReference type="OrthoDB" id="118042at2157"/>
<dbReference type="Pfam" id="PF04307">
    <property type="entry name" value="YdjM"/>
    <property type="match status" value="1"/>
</dbReference>
<evidence type="ECO:0000256" key="1">
    <source>
        <dbReference type="SAM" id="Phobius"/>
    </source>
</evidence>
<evidence type="ECO:0000313" key="2">
    <source>
        <dbReference type="EMBL" id="QEE16869.1"/>
    </source>
</evidence>
<dbReference type="InterPro" id="IPR053170">
    <property type="entry name" value="Transcription_regulator"/>
</dbReference>
<keyword evidence="1" id="KW-0472">Membrane</keyword>
<dbReference type="Proteomes" id="UP000321408">
    <property type="component" value="Chromosome"/>
</dbReference>
<keyword evidence="3" id="KW-1185">Reference proteome</keyword>
<dbReference type="PANTHER" id="PTHR40031">
    <property type="entry name" value="HYPOTHETICAL MEMBRANE SPANNING PROTEIN"/>
    <property type="match status" value="1"/>
</dbReference>
<dbReference type="RefSeq" id="WP_147663795.1">
    <property type="nucleotide sequence ID" value="NZ_CP042905.2"/>
</dbReference>
<dbReference type="EMBL" id="CP042905">
    <property type="protein sequence ID" value="QEE16869.1"/>
    <property type="molecule type" value="Genomic_DNA"/>
</dbReference>
<sequence length="312" mass="36515">MDLFTHLLIGAVIYFSVFGKIMTEFLFIALLFAVLPDFDIILAPLRRWIKSDYMEHRGGSHSYLIGMLVSSLVNVIYAPITGKNFILGWLIGSIFYALHISLDLLTTTKIPVFYPISKKELSFYSEKAGSLFTMIVSIGFFAILIPIYRAGNFQLFRYVSYGITLFFVVYYLYRILLKLKISKKLNFKQKYLPGFLPIYYLIYEYNITDNQIMVKLNKNSLLTKAQPIVEFETAFSGNELNLYQKALQMCNEDYYRNKWTKFPIISRENHHFSIKFFFLETMMNGKTMSLLYNYDINNELYEKSIQSYGKIG</sequence>
<reference evidence="2 3" key="2">
    <citation type="journal article" date="2024" name="Int. J. Syst. Evol. Microbiol.">
        <title>Promethearchaeum syntrophicum gen. nov., sp. nov., an anaerobic, obligately syntrophic archaeon, the first isolate of the lineage 'Asgard' archaea, and proposal of the new archaeal phylum Promethearchaeota phyl. nov. and kingdom Promethearchaeati regn. nov.</title>
        <authorList>
            <person name="Imachi H."/>
            <person name="Nobu M.K."/>
            <person name="Kato S."/>
            <person name="Takaki Y."/>
            <person name="Miyazaki M."/>
            <person name="Miyata M."/>
            <person name="Ogawara M."/>
            <person name="Saito Y."/>
            <person name="Sakai S."/>
            <person name="Tahara Y.O."/>
            <person name="Takano Y."/>
            <person name="Tasumi E."/>
            <person name="Uematsu K."/>
            <person name="Yoshimura T."/>
            <person name="Itoh T."/>
            <person name="Ohkuma M."/>
            <person name="Takai K."/>
        </authorList>
    </citation>
    <scope>NUCLEOTIDE SEQUENCE [LARGE SCALE GENOMIC DNA]</scope>
    <source>
        <strain evidence="2 3">MK-D1</strain>
    </source>
</reference>
<feature type="transmembrane region" description="Helical" evidence="1">
    <location>
        <begin position="128"/>
        <end position="149"/>
    </location>
</feature>
<dbReference type="AlphaFoldDB" id="A0A5B9DC50"/>
<keyword evidence="2" id="KW-0378">Hydrolase</keyword>
<reference evidence="2 3" key="1">
    <citation type="journal article" date="2020" name="Nature">
        <title>Isolation of an archaeon at the prokaryote-eukaryote interface.</title>
        <authorList>
            <person name="Imachi H."/>
            <person name="Nobu M.K."/>
            <person name="Nakahara N."/>
            <person name="Morono Y."/>
            <person name="Ogawara M."/>
            <person name="Takaki Y."/>
            <person name="Takano Y."/>
            <person name="Uematsu K."/>
            <person name="Ikuta T."/>
            <person name="Ito M."/>
            <person name="Matsui Y."/>
            <person name="Miyazaki M."/>
            <person name="Murata K."/>
            <person name="Saito Y."/>
            <person name="Sakai S."/>
            <person name="Song C."/>
            <person name="Tasumi E."/>
            <person name="Yamanaka Y."/>
            <person name="Yamaguchi T."/>
            <person name="Kamagata Y."/>
            <person name="Tamaki H."/>
            <person name="Takai K."/>
        </authorList>
    </citation>
    <scope>NUCLEOTIDE SEQUENCE [LARGE SCALE GENOMIC DNA]</scope>
    <source>
        <strain evidence="2 3">MK-D1</strain>
    </source>
</reference>
<keyword evidence="1" id="KW-1133">Transmembrane helix</keyword>
<dbReference type="PANTHER" id="PTHR40031:SF1">
    <property type="entry name" value="MEMBRANE-BOUND METAL-DEPENDENT HYDROLASE"/>
    <property type="match status" value="1"/>
</dbReference>
<dbReference type="InterPro" id="IPR007404">
    <property type="entry name" value="YdjM-like"/>
</dbReference>